<organism evidence="2">
    <name type="scientific">Acromyrmex echinatior</name>
    <name type="common">Panamanian leafcutter ant</name>
    <name type="synonym">Acromyrmex octospinosus echinatior</name>
    <dbReference type="NCBI Taxonomy" id="103372"/>
    <lineage>
        <taxon>Eukaryota</taxon>
        <taxon>Metazoa</taxon>
        <taxon>Ecdysozoa</taxon>
        <taxon>Arthropoda</taxon>
        <taxon>Hexapoda</taxon>
        <taxon>Insecta</taxon>
        <taxon>Pterygota</taxon>
        <taxon>Neoptera</taxon>
        <taxon>Endopterygota</taxon>
        <taxon>Hymenoptera</taxon>
        <taxon>Apocrita</taxon>
        <taxon>Aculeata</taxon>
        <taxon>Formicoidea</taxon>
        <taxon>Formicidae</taxon>
        <taxon>Myrmicinae</taxon>
        <taxon>Acromyrmex</taxon>
    </lineage>
</organism>
<evidence type="ECO:0000313" key="1">
    <source>
        <dbReference type="EMBL" id="EGI58980.1"/>
    </source>
</evidence>
<dbReference type="AlphaFoldDB" id="F4X3F2"/>
<protein>
    <submittedName>
        <fullName evidence="1">Uncharacterized protein</fullName>
    </submittedName>
</protein>
<gene>
    <name evidence="1" type="ORF">G5I_12835</name>
</gene>
<dbReference type="Proteomes" id="UP000007755">
    <property type="component" value="Unassembled WGS sequence"/>
</dbReference>
<dbReference type="InParanoid" id="F4X3F2"/>
<name>F4X3F2_ACREC</name>
<evidence type="ECO:0000313" key="2">
    <source>
        <dbReference type="Proteomes" id="UP000007755"/>
    </source>
</evidence>
<reference evidence="1" key="1">
    <citation type="submission" date="2011-02" db="EMBL/GenBank/DDBJ databases">
        <title>The genome of the leaf-cutting ant Acromyrmex echinatior suggests key adaptations to social evolution and fungus farming.</title>
        <authorList>
            <person name="Nygaard S."/>
            <person name="Zhang G."/>
        </authorList>
    </citation>
    <scope>NUCLEOTIDE SEQUENCE</scope>
</reference>
<dbReference type="EMBL" id="GL888613">
    <property type="protein sequence ID" value="EGI58980.1"/>
    <property type="molecule type" value="Genomic_DNA"/>
</dbReference>
<keyword evidence="2" id="KW-1185">Reference proteome</keyword>
<sequence length="204" mass="23301">MYTVGSGAIKIMAMDSAKCDSSHKSASASHGPDVAALYARSRKTKGHSDWNFSAVLRGHPSGRRRDDPSWLERVTITGKHVLGINYHPNARILEWYAKRCKFHWYDVLPKVFTDETLSRTRMMLSLVDADRDNPRRHVKNVIDVDLLTSPLIHLRDQSKREKNKIFYDVLILPRLTPGRRAVGTRRKQTARIHADEFYVPVAPG</sequence>
<proteinExistence type="predicted"/>
<accession>F4X3F2</accession>